<dbReference type="Proteomes" id="UP000037405">
    <property type="component" value="Unassembled WGS sequence"/>
</dbReference>
<dbReference type="EMBL" id="LGUE01000003">
    <property type="protein sequence ID" value="KON90673.1"/>
    <property type="molecule type" value="Genomic_DNA"/>
</dbReference>
<reference evidence="4" key="1">
    <citation type="submission" date="2015-07" db="EMBL/GenBank/DDBJ databases">
        <title>Fjat-14235 jcm11544.</title>
        <authorList>
            <person name="Liu B."/>
            <person name="Wang J."/>
            <person name="Zhu Y."/>
            <person name="Liu G."/>
            <person name="Chen Q."/>
            <person name="Chen Z."/>
            <person name="Lan J."/>
            <person name="Che J."/>
            <person name="Ge C."/>
            <person name="Shi H."/>
            <person name="Pan Z."/>
            <person name="Liu X."/>
        </authorList>
    </citation>
    <scope>NUCLEOTIDE SEQUENCE [LARGE SCALE GENOMIC DNA]</scope>
    <source>
        <strain evidence="4">JCM 11544</strain>
    </source>
</reference>
<evidence type="ECO:0000256" key="1">
    <source>
        <dbReference type="SAM" id="Phobius"/>
    </source>
</evidence>
<keyword evidence="4" id="KW-1185">Reference proteome</keyword>
<keyword evidence="1" id="KW-1133">Transmembrane helix</keyword>
<proteinExistence type="predicted"/>
<sequence>MKDGPRNRISPKALSVWRIYGGIETLIALVVAGGIITLTVLFDWPVWISVVAGVVAVILAYIQIKLVPDVRWKRWRYEVREQEIELQRGIFIVKRTLVPMVRVQHVDTVQGPILKKYGLSTITISTAATVHEIPALETEEADGLRDSISQLARVAEDDV</sequence>
<keyword evidence="1" id="KW-0812">Transmembrane</keyword>
<dbReference type="PANTHER" id="PTHR34473">
    <property type="entry name" value="UPF0699 TRANSMEMBRANE PROTEIN YDBS"/>
    <property type="match status" value="1"/>
</dbReference>
<evidence type="ECO:0000313" key="4">
    <source>
        <dbReference type="Proteomes" id="UP000037405"/>
    </source>
</evidence>
<dbReference type="OrthoDB" id="1750577at2"/>
<dbReference type="STRING" id="189381.GCA_900166615_00684"/>
<evidence type="ECO:0000259" key="2">
    <source>
        <dbReference type="Pfam" id="PF03703"/>
    </source>
</evidence>
<dbReference type="PATRIC" id="fig|189381.12.peg.3869"/>
<comment type="caution">
    <text evidence="3">The sequence shown here is derived from an EMBL/GenBank/DDBJ whole genome shotgun (WGS) entry which is preliminary data.</text>
</comment>
<protein>
    <submittedName>
        <fullName evidence="3">Membrane protein</fullName>
    </submittedName>
</protein>
<accession>A0A0M0GLM6</accession>
<evidence type="ECO:0000313" key="3">
    <source>
        <dbReference type="EMBL" id="KON90673.1"/>
    </source>
</evidence>
<keyword evidence="1" id="KW-0472">Membrane</keyword>
<name>A0A0M0GLM6_9BACI</name>
<dbReference type="InterPro" id="IPR005182">
    <property type="entry name" value="YdbS-like_PH"/>
</dbReference>
<feature type="transmembrane region" description="Helical" evidence="1">
    <location>
        <begin position="21"/>
        <end position="41"/>
    </location>
</feature>
<feature type="domain" description="YdbS-like PH" evidence="2">
    <location>
        <begin position="72"/>
        <end position="148"/>
    </location>
</feature>
<dbReference type="Pfam" id="PF03703">
    <property type="entry name" value="bPH_2"/>
    <property type="match status" value="1"/>
</dbReference>
<gene>
    <name evidence="3" type="ORF">AF331_09790</name>
</gene>
<dbReference type="PANTHER" id="PTHR34473:SF2">
    <property type="entry name" value="UPF0699 TRANSMEMBRANE PROTEIN YDBT"/>
    <property type="match status" value="1"/>
</dbReference>
<organism evidence="3 4">
    <name type="scientific">Rossellomorea marisflavi</name>
    <dbReference type="NCBI Taxonomy" id="189381"/>
    <lineage>
        <taxon>Bacteria</taxon>
        <taxon>Bacillati</taxon>
        <taxon>Bacillota</taxon>
        <taxon>Bacilli</taxon>
        <taxon>Bacillales</taxon>
        <taxon>Bacillaceae</taxon>
        <taxon>Rossellomorea</taxon>
    </lineage>
</organism>
<dbReference type="AlphaFoldDB" id="A0A0M0GLM6"/>
<feature type="transmembrane region" description="Helical" evidence="1">
    <location>
        <begin position="47"/>
        <end position="67"/>
    </location>
</feature>
<dbReference type="RefSeq" id="WP_053427987.1">
    <property type="nucleotide sequence ID" value="NZ_JAUKEH010000005.1"/>
</dbReference>